<gene>
    <name evidence="2" type="ORF">K491DRAFT_759437</name>
</gene>
<proteinExistence type="predicted"/>
<feature type="compositionally biased region" description="Low complexity" evidence="1">
    <location>
        <begin position="118"/>
        <end position="163"/>
    </location>
</feature>
<feature type="region of interest" description="Disordered" evidence="1">
    <location>
        <begin position="118"/>
        <end position="174"/>
    </location>
</feature>
<dbReference type="EMBL" id="MU004375">
    <property type="protein sequence ID" value="KAF2653762.1"/>
    <property type="molecule type" value="Genomic_DNA"/>
</dbReference>
<sequence>MTGLSSGLEQLSQRTNYRRTILLHQLPSLLSFLFPPKPFHLSPRPPTMHFATFFSIGIPLLGILSQEAAASAVLHTAQHPILENINEDPSTTVDTPSRPTTVVWSSTQTWTTSAQLTDTPVTPTFTFDPSTTSSSSISSSPISSSSSSSSSSTSTSSTTSISTPTPPPLPSCHIQIHTSFSTIPNVTLPQAQAQPQPQPPLVSTPFPPLPPLSFSFTARDNSTAPFSTFNSSSSTSTSSSTSRSGFYAFYPNTLIHIPGTSIAPIRPDVGLELRDRPRRGMHAFPFPLSTSLPSASSPSPYLYQHPSIHPRASPNTADAGGVVQISSKDSGEDADVNPSCFKFADPKSWGFEFRVDGVPVVDTWMTDTSALAHCTFGEWEDEHILDGDGDGEEGEVVEVVSRREVECWYPCEGSWGGV</sequence>
<evidence type="ECO:0000256" key="1">
    <source>
        <dbReference type="SAM" id="MobiDB-lite"/>
    </source>
</evidence>
<dbReference type="Proteomes" id="UP000799324">
    <property type="component" value="Unassembled WGS sequence"/>
</dbReference>
<accession>A0A6A6T256</accession>
<protein>
    <submittedName>
        <fullName evidence="2">Uncharacterized protein</fullName>
    </submittedName>
</protein>
<keyword evidence="3" id="KW-1185">Reference proteome</keyword>
<dbReference type="AlphaFoldDB" id="A0A6A6T256"/>
<organism evidence="2 3">
    <name type="scientific">Lophiostoma macrostomum CBS 122681</name>
    <dbReference type="NCBI Taxonomy" id="1314788"/>
    <lineage>
        <taxon>Eukaryota</taxon>
        <taxon>Fungi</taxon>
        <taxon>Dikarya</taxon>
        <taxon>Ascomycota</taxon>
        <taxon>Pezizomycotina</taxon>
        <taxon>Dothideomycetes</taxon>
        <taxon>Pleosporomycetidae</taxon>
        <taxon>Pleosporales</taxon>
        <taxon>Lophiostomataceae</taxon>
        <taxon>Lophiostoma</taxon>
    </lineage>
</organism>
<name>A0A6A6T256_9PLEO</name>
<reference evidence="2" key="1">
    <citation type="journal article" date="2020" name="Stud. Mycol.">
        <title>101 Dothideomycetes genomes: a test case for predicting lifestyles and emergence of pathogens.</title>
        <authorList>
            <person name="Haridas S."/>
            <person name="Albert R."/>
            <person name="Binder M."/>
            <person name="Bloem J."/>
            <person name="Labutti K."/>
            <person name="Salamov A."/>
            <person name="Andreopoulos B."/>
            <person name="Baker S."/>
            <person name="Barry K."/>
            <person name="Bills G."/>
            <person name="Bluhm B."/>
            <person name="Cannon C."/>
            <person name="Castanera R."/>
            <person name="Culley D."/>
            <person name="Daum C."/>
            <person name="Ezra D."/>
            <person name="Gonzalez J."/>
            <person name="Henrissat B."/>
            <person name="Kuo A."/>
            <person name="Liang C."/>
            <person name="Lipzen A."/>
            <person name="Lutzoni F."/>
            <person name="Magnuson J."/>
            <person name="Mondo S."/>
            <person name="Nolan M."/>
            <person name="Ohm R."/>
            <person name="Pangilinan J."/>
            <person name="Park H.-J."/>
            <person name="Ramirez L."/>
            <person name="Alfaro M."/>
            <person name="Sun H."/>
            <person name="Tritt A."/>
            <person name="Yoshinaga Y."/>
            <person name="Zwiers L.-H."/>
            <person name="Turgeon B."/>
            <person name="Goodwin S."/>
            <person name="Spatafora J."/>
            <person name="Crous P."/>
            <person name="Grigoriev I."/>
        </authorList>
    </citation>
    <scope>NUCLEOTIDE SEQUENCE</scope>
    <source>
        <strain evidence="2">CBS 122681</strain>
    </source>
</reference>
<evidence type="ECO:0000313" key="3">
    <source>
        <dbReference type="Proteomes" id="UP000799324"/>
    </source>
</evidence>
<evidence type="ECO:0000313" key="2">
    <source>
        <dbReference type="EMBL" id="KAF2653762.1"/>
    </source>
</evidence>